<keyword evidence="1" id="KW-0472">Membrane</keyword>
<evidence type="ECO:0000313" key="3">
    <source>
        <dbReference type="Proteomes" id="UP000266841"/>
    </source>
</evidence>
<keyword evidence="1" id="KW-1133">Transmembrane helix</keyword>
<dbReference type="EMBL" id="AGNL01015399">
    <property type="protein sequence ID" value="EJK65887.1"/>
    <property type="molecule type" value="Genomic_DNA"/>
</dbReference>
<proteinExistence type="predicted"/>
<dbReference type="AlphaFoldDB" id="K0T621"/>
<accession>K0T621</accession>
<dbReference type="Proteomes" id="UP000266841">
    <property type="component" value="Unassembled WGS sequence"/>
</dbReference>
<keyword evidence="3" id="KW-1185">Reference proteome</keyword>
<gene>
    <name evidence="2" type="ORF">THAOC_13211</name>
</gene>
<evidence type="ECO:0000256" key="1">
    <source>
        <dbReference type="SAM" id="Phobius"/>
    </source>
</evidence>
<comment type="caution">
    <text evidence="2">The sequence shown here is derived from an EMBL/GenBank/DDBJ whole genome shotgun (WGS) entry which is preliminary data.</text>
</comment>
<feature type="transmembrane region" description="Helical" evidence="1">
    <location>
        <begin position="206"/>
        <end position="230"/>
    </location>
</feature>
<feature type="non-terminal residue" evidence="2">
    <location>
        <position position="472"/>
    </location>
</feature>
<protein>
    <submittedName>
        <fullName evidence="2">Uncharacterized protein</fullName>
    </submittedName>
</protein>
<sequence>MDHAILLNDPAQQIQEAAFTKRALVQMFVIIPREPKLNIVYPKTEVFPMADAHSNYSDALLFPACTAVPTNSTTLGPHSRKQFTAEDFSRYYALLLYGSIFPFLYFMYKYTLWIDHIIRHSKHYRHPPSTRRATRLASRRRYRPRHHAYHAFKRRRRKRFKQRGFKCTAKCKYDAPKIPRYIIKGLILRRKFLSRRLTRWEQSVRTLLIAYFVIKAVISLMASLIIKWIIPPIIIELIQWLIFKYRGESIVAHAATAAPCGAQAAHFDSDSFLIGVDTQATKCISPNALHFEDLQPVQNRFCRGFEGQRAEVKATGTLVFRIEDDDGAMHIIRIPNSLYIPKATKVLLVPQHWAQEAQDTSPIRHGTMCQAVDNGVVLFWCQQRFSKTVTLDPHTNVPVFRSAPGSSHYQSSIVDTHADDEANLGELDEQVFTLTPEGQRQREAHRDYIGDERLHIIEDDSDDDSTNSRDDT</sequence>
<keyword evidence="1" id="KW-0812">Transmembrane</keyword>
<evidence type="ECO:0000313" key="2">
    <source>
        <dbReference type="EMBL" id="EJK65887.1"/>
    </source>
</evidence>
<organism evidence="2 3">
    <name type="scientific">Thalassiosira oceanica</name>
    <name type="common">Marine diatom</name>
    <dbReference type="NCBI Taxonomy" id="159749"/>
    <lineage>
        <taxon>Eukaryota</taxon>
        <taxon>Sar</taxon>
        <taxon>Stramenopiles</taxon>
        <taxon>Ochrophyta</taxon>
        <taxon>Bacillariophyta</taxon>
        <taxon>Coscinodiscophyceae</taxon>
        <taxon>Thalassiosirophycidae</taxon>
        <taxon>Thalassiosirales</taxon>
        <taxon>Thalassiosiraceae</taxon>
        <taxon>Thalassiosira</taxon>
    </lineage>
</organism>
<name>K0T621_THAOC</name>
<feature type="transmembrane region" description="Helical" evidence="1">
    <location>
        <begin position="91"/>
        <end position="108"/>
    </location>
</feature>
<reference evidence="2 3" key="1">
    <citation type="journal article" date="2012" name="Genome Biol.">
        <title>Genome and low-iron response of an oceanic diatom adapted to chronic iron limitation.</title>
        <authorList>
            <person name="Lommer M."/>
            <person name="Specht M."/>
            <person name="Roy A.S."/>
            <person name="Kraemer L."/>
            <person name="Andreson R."/>
            <person name="Gutowska M.A."/>
            <person name="Wolf J."/>
            <person name="Bergner S.V."/>
            <person name="Schilhabel M.B."/>
            <person name="Klostermeier U.C."/>
            <person name="Beiko R.G."/>
            <person name="Rosenstiel P."/>
            <person name="Hippler M."/>
            <person name="Laroche J."/>
        </authorList>
    </citation>
    <scope>NUCLEOTIDE SEQUENCE [LARGE SCALE GENOMIC DNA]</scope>
    <source>
        <strain evidence="2 3">CCMP1005</strain>
    </source>
</reference>